<name>A0ABS5HTH1_9RHOB</name>
<dbReference type="EMBL" id="JADMKU010000012">
    <property type="protein sequence ID" value="MBR9652184.1"/>
    <property type="molecule type" value="Genomic_DNA"/>
</dbReference>
<evidence type="ECO:0000313" key="2">
    <source>
        <dbReference type="EMBL" id="MBR9652184.1"/>
    </source>
</evidence>
<gene>
    <name evidence="2" type="ORF">IT775_13750</name>
</gene>
<keyword evidence="1" id="KW-0812">Transmembrane</keyword>
<reference evidence="2 3" key="1">
    <citation type="journal article" date="2021" name="Arch. Microbiol.">
        <title>Thalassobius aquimarinus sp. nov., isolated from the Sea of Japan seashore.</title>
        <authorList>
            <person name="Kurilenko V.V."/>
            <person name="Romanenko L.A."/>
            <person name="Chernysheva N.Y."/>
            <person name="Velansky P.V."/>
            <person name="Tekutyeva L.A."/>
            <person name="Isaeva M.P."/>
            <person name="Mikhailov V.V."/>
        </authorList>
    </citation>
    <scope>NUCLEOTIDE SEQUENCE [LARGE SCALE GENOMIC DNA]</scope>
    <source>
        <strain evidence="2 3">KMM 8518</strain>
    </source>
</reference>
<dbReference type="Proteomes" id="UP001195941">
    <property type="component" value="Unassembled WGS sequence"/>
</dbReference>
<organism evidence="2 3">
    <name type="scientific">Thalassovita aquimarina</name>
    <dbReference type="NCBI Taxonomy" id="2785917"/>
    <lineage>
        <taxon>Bacteria</taxon>
        <taxon>Pseudomonadati</taxon>
        <taxon>Pseudomonadota</taxon>
        <taxon>Alphaproteobacteria</taxon>
        <taxon>Rhodobacterales</taxon>
        <taxon>Roseobacteraceae</taxon>
        <taxon>Thalassovita</taxon>
    </lineage>
</organism>
<keyword evidence="3" id="KW-1185">Reference proteome</keyword>
<sequence>MQADRLAQTALAALVAGLVVFGLLTVGGPGKGRIEKRDDTRMSDLLVLSSYVRCVADTQGKTLPASLAPVDTCQRDLRLTDPYTDTPYRYERVSDTAYRLCAGFEDPDWIIETRGADIDRATGCLQYTYTP</sequence>
<dbReference type="RefSeq" id="WP_212701700.1">
    <property type="nucleotide sequence ID" value="NZ_JADMKU010000012.1"/>
</dbReference>
<comment type="caution">
    <text evidence="2">The sequence shown here is derived from an EMBL/GenBank/DDBJ whole genome shotgun (WGS) entry which is preliminary data.</text>
</comment>
<proteinExistence type="predicted"/>
<evidence type="ECO:0000256" key="1">
    <source>
        <dbReference type="SAM" id="Phobius"/>
    </source>
</evidence>
<keyword evidence="1" id="KW-0472">Membrane</keyword>
<keyword evidence="1" id="KW-1133">Transmembrane helix</keyword>
<evidence type="ECO:0000313" key="3">
    <source>
        <dbReference type="Proteomes" id="UP001195941"/>
    </source>
</evidence>
<accession>A0ABS5HTH1</accession>
<feature type="transmembrane region" description="Helical" evidence="1">
    <location>
        <begin position="6"/>
        <end position="27"/>
    </location>
</feature>
<evidence type="ECO:0008006" key="4">
    <source>
        <dbReference type="Google" id="ProtNLM"/>
    </source>
</evidence>
<protein>
    <recommendedName>
        <fullName evidence="4">Type II secretion system protein</fullName>
    </recommendedName>
</protein>